<keyword evidence="5" id="KW-1185">Reference proteome</keyword>
<evidence type="ECO:0000256" key="2">
    <source>
        <dbReference type="ARBA" id="ARBA00038115"/>
    </source>
</evidence>
<keyword evidence="1" id="KW-0378">Hydrolase</keyword>
<reference evidence="5" key="1">
    <citation type="journal article" date="2019" name="Int. J. Syst. Evol. Microbiol.">
        <title>The Global Catalogue of Microorganisms (GCM) 10K type strain sequencing project: providing services to taxonomists for standard genome sequencing and annotation.</title>
        <authorList>
            <consortium name="The Broad Institute Genomics Platform"/>
            <consortium name="The Broad Institute Genome Sequencing Center for Infectious Disease"/>
            <person name="Wu L."/>
            <person name="Ma J."/>
        </authorList>
    </citation>
    <scope>NUCLEOTIDE SEQUENCE [LARGE SCALE GENOMIC DNA]</scope>
    <source>
        <strain evidence="5">JCM 17925</strain>
    </source>
</reference>
<dbReference type="Gene3D" id="3.40.50.1820">
    <property type="entry name" value="alpha/beta hydrolase"/>
    <property type="match status" value="1"/>
</dbReference>
<comment type="similarity">
    <text evidence="2">Belongs to the AB hydrolase superfamily. FUS2 hydrolase family.</text>
</comment>
<sequence>MPTVTPDAFQVIRQLYQYDKALPPAVNVVSKQNLPDGTQEKIIFAGQNNTFVPAYLALPKTGTAPFPIVFLVDGITGSKDRWFQDNNWPKGIQVVKALLQSGFAVMALDAVYHGERTAESNYSGVPNPFQYPYTARRMFVQTAVEYRQALDYVSTRADIDSTRIGMLGLSMGGVVSFILTSIDPRIKTAIAGLTPIHQLVEPQVKEQFVVFAPSTFAGSIRANSFLMFMGTRDVYYTMDEARQLYDRIPLKQKEFMEYNTNHTPPVEYIQLVKDWFNTRLK</sequence>
<organism evidence="4 5">
    <name type="scientific">Nibrella viscosa</name>
    <dbReference type="NCBI Taxonomy" id="1084524"/>
    <lineage>
        <taxon>Bacteria</taxon>
        <taxon>Pseudomonadati</taxon>
        <taxon>Bacteroidota</taxon>
        <taxon>Cytophagia</taxon>
        <taxon>Cytophagales</taxon>
        <taxon>Spirosomataceae</taxon>
        <taxon>Nibrella</taxon>
    </lineage>
</organism>
<dbReference type="SUPFAM" id="SSF53474">
    <property type="entry name" value="alpha/beta-Hydrolases"/>
    <property type="match status" value="1"/>
</dbReference>
<comment type="caution">
    <text evidence="4">The sequence shown here is derived from an EMBL/GenBank/DDBJ whole genome shotgun (WGS) entry which is preliminary data.</text>
</comment>
<evidence type="ECO:0000259" key="3">
    <source>
        <dbReference type="Pfam" id="PF00561"/>
    </source>
</evidence>
<dbReference type="PANTHER" id="PTHR22946:SF9">
    <property type="entry name" value="POLYKETIDE TRANSFERASE AF380"/>
    <property type="match status" value="1"/>
</dbReference>
<dbReference type="EMBL" id="BAABHB010000016">
    <property type="protein sequence ID" value="GAA4418322.1"/>
    <property type="molecule type" value="Genomic_DNA"/>
</dbReference>
<evidence type="ECO:0000313" key="5">
    <source>
        <dbReference type="Proteomes" id="UP001500936"/>
    </source>
</evidence>
<name>A0ABP8KYV9_9BACT</name>
<dbReference type="InterPro" id="IPR000073">
    <property type="entry name" value="AB_hydrolase_1"/>
</dbReference>
<protein>
    <recommendedName>
        <fullName evidence="3">AB hydrolase-1 domain-containing protein</fullName>
    </recommendedName>
</protein>
<feature type="domain" description="AB hydrolase-1" evidence="3">
    <location>
        <begin position="67"/>
        <end position="223"/>
    </location>
</feature>
<dbReference type="Pfam" id="PF00561">
    <property type="entry name" value="Abhydrolase_1"/>
    <property type="match status" value="1"/>
</dbReference>
<proteinExistence type="inferred from homology"/>
<gene>
    <name evidence="4" type="ORF">GCM10023187_51650</name>
</gene>
<evidence type="ECO:0000313" key="4">
    <source>
        <dbReference type="EMBL" id="GAA4418322.1"/>
    </source>
</evidence>
<dbReference type="InterPro" id="IPR050261">
    <property type="entry name" value="FrsA_esterase"/>
</dbReference>
<dbReference type="InterPro" id="IPR029058">
    <property type="entry name" value="AB_hydrolase_fold"/>
</dbReference>
<evidence type="ECO:0000256" key="1">
    <source>
        <dbReference type="ARBA" id="ARBA00022801"/>
    </source>
</evidence>
<dbReference type="Proteomes" id="UP001500936">
    <property type="component" value="Unassembled WGS sequence"/>
</dbReference>
<accession>A0ABP8KYV9</accession>
<dbReference type="PANTHER" id="PTHR22946">
    <property type="entry name" value="DIENELACTONE HYDROLASE DOMAIN-CONTAINING PROTEIN-RELATED"/>
    <property type="match status" value="1"/>
</dbReference>